<dbReference type="Proteomes" id="UP000828390">
    <property type="component" value="Unassembled WGS sequence"/>
</dbReference>
<comment type="caution">
    <text evidence="1">The sequence shown here is derived from an EMBL/GenBank/DDBJ whole genome shotgun (WGS) entry which is preliminary data.</text>
</comment>
<accession>A0A9D4MU18</accession>
<dbReference type="AlphaFoldDB" id="A0A9D4MU18"/>
<reference evidence="1" key="2">
    <citation type="submission" date="2020-11" db="EMBL/GenBank/DDBJ databases">
        <authorList>
            <person name="McCartney M.A."/>
            <person name="Auch B."/>
            <person name="Kono T."/>
            <person name="Mallez S."/>
            <person name="Becker A."/>
            <person name="Gohl D.M."/>
            <person name="Silverstein K.A.T."/>
            <person name="Koren S."/>
            <person name="Bechman K.B."/>
            <person name="Herman A."/>
            <person name="Abrahante J.E."/>
            <person name="Garbe J."/>
        </authorList>
    </citation>
    <scope>NUCLEOTIDE SEQUENCE</scope>
    <source>
        <strain evidence="1">Duluth1</strain>
        <tissue evidence="1">Whole animal</tissue>
    </source>
</reference>
<proteinExistence type="predicted"/>
<name>A0A9D4MU18_DREPO</name>
<protein>
    <submittedName>
        <fullName evidence="1">Uncharacterized protein</fullName>
    </submittedName>
</protein>
<gene>
    <name evidence="1" type="ORF">DPMN_005811</name>
</gene>
<keyword evidence="2" id="KW-1185">Reference proteome</keyword>
<sequence>MACGDTNKRLVETLEKLINRRDVVKNRQQHKTYERFTTEAYTSRPEKVTITDDLLGDFSEEAEPNACGRWAGLKRVG</sequence>
<organism evidence="1 2">
    <name type="scientific">Dreissena polymorpha</name>
    <name type="common">Zebra mussel</name>
    <name type="synonym">Mytilus polymorpha</name>
    <dbReference type="NCBI Taxonomy" id="45954"/>
    <lineage>
        <taxon>Eukaryota</taxon>
        <taxon>Metazoa</taxon>
        <taxon>Spiralia</taxon>
        <taxon>Lophotrochozoa</taxon>
        <taxon>Mollusca</taxon>
        <taxon>Bivalvia</taxon>
        <taxon>Autobranchia</taxon>
        <taxon>Heteroconchia</taxon>
        <taxon>Euheterodonta</taxon>
        <taxon>Imparidentia</taxon>
        <taxon>Neoheterodontei</taxon>
        <taxon>Myida</taxon>
        <taxon>Dreissenoidea</taxon>
        <taxon>Dreissenidae</taxon>
        <taxon>Dreissena</taxon>
    </lineage>
</organism>
<evidence type="ECO:0000313" key="1">
    <source>
        <dbReference type="EMBL" id="KAH3881884.1"/>
    </source>
</evidence>
<evidence type="ECO:0000313" key="2">
    <source>
        <dbReference type="Proteomes" id="UP000828390"/>
    </source>
</evidence>
<dbReference type="EMBL" id="JAIWYP010000001">
    <property type="protein sequence ID" value="KAH3881884.1"/>
    <property type="molecule type" value="Genomic_DNA"/>
</dbReference>
<reference evidence="1" key="1">
    <citation type="journal article" date="2019" name="bioRxiv">
        <title>The Genome of the Zebra Mussel, Dreissena polymorpha: A Resource for Invasive Species Research.</title>
        <authorList>
            <person name="McCartney M.A."/>
            <person name="Auch B."/>
            <person name="Kono T."/>
            <person name="Mallez S."/>
            <person name="Zhang Y."/>
            <person name="Obille A."/>
            <person name="Becker A."/>
            <person name="Abrahante J.E."/>
            <person name="Garbe J."/>
            <person name="Badalamenti J.P."/>
            <person name="Herman A."/>
            <person name="Mangelson H."/>
            <person name="Liachko I."/>
            <person name="Sullivan S."/>
            <person name="Sone E.D."/>
            <person name="Koren S."/>
            <person name="Silverstein K.A.T."/>
            <person name="Beckman K.B."/>
            <person name="Gohl D.M."/>
        </authorList>
    </citation>
    <scope>NUCLEOTIDE SEQUENCE</scope>
    <source>
        <strain evidence="1">Duluth1</strain>
        <tissue evidence="1">Whole animal</tissue>
    </source>
</reference>